<reference evidence="1 2" key="1">
    <citation type="journal article" date="2015" name="Environ. Microbiol.">
        <title>Genome analyses suggest the presence of polyploidy and recent human-driven expansions in eight global populations of the honeybee pathogen Nosema ceranae.</title>
        <authorList>
            <person name="Pelin A."/>
            <person name="Selman M."/>
            <person name="Aris-Brosou S."/>
            <person name="Farinelli L."/>
            <person name="Corradi N."/>
        </authorList>
    </citation>
    <scope>NUCLEOTIDE SEQUENCE [LARGE SCALE GENOMIC DNA]</scope>
    <source>
        <strain evidence="1 2">PA08 1199</strain>
    </source>
</reference>
<evidence type="ECO:0000313" key="1">
    <source>
        <dbReference type="EMBL" id="KKO75172.1"/>
    </source>
</evidence>
<gene>
    <name evidence="1" type="ORF">AAJ76_2900011362</name>
</gene>
<proteinExistence type="predicted"/>
<comment type="caution">
    <text evidence="1">The sequence shown here is derived from an EMBL/GenBank/DDBJ whole genome shotgun (WGS) entry which is preliminary data.</text>
</comment>
<dbReference type="VEuPathDB" id="MicrosporidiaDB:G9O61_00g019140"/>
<dbReference type="VEuPathDB" id="MicrosporidiaDB:AAJ76_2900011362"/>
<dbReference type="EMBL" id="JPQZ01000029">
    <property type="protein sequence ID" value="KKO75172.1"/>
    <property type="molecule type" value="Genomic_DNA"/>
</dbReference>
<accession>A0A0F9YRJ2</accession>
<organism evidence="1 2">
    <name type="scientific">Vairimorpha ceranae</name>
    <dbReference type="NCBI Taxonomy" id="40302"/>
    <lineage>
        <taxon>Eukaryota</taxon>
        <taxon>Fungi</taxon>
        <taxon>Fungi incertae sedis</taxon>
        <taxon>Microsporidia</taxon>
        <taxon>Nosematidae</taxon>
        <taxon>Vairimorpha</taxon>
    </lineage>
</organism>
<protein>
    <submittedName>
        <fullName evidence="1">Uncharacterized protein</fullName>
    </submittedName>
</protein>
<dbReference type="GeneID" id="36319891"/>
<sequence length="106" mass="11738">MSGCMACITCEISEPTYISSKDKIFKKIKNEVENYFSKIGRPGKVIQVGGTAICRGKMISHPTSTYVFLGTTLLLGGIDDTTSYIFLQIDPDRIVPTILELFKILL</sequence>
<evidence type="ECO:0000313" key="2">
    <source>
        <dbReference type="Proteomes" id="UP000034350"/>
    </source>
</evidence>
<dbReference type="AlphaFoldDB" id="A0A0F9YRJ2"/>
<dbReference type="VEuPathDB" id="MicrosporidiaDB:G9O61_00g010060"/>
<dbReference type="RefSeq" id="XP_024330914.1">
    <property type="nucleotide sequence ID" value="XM_024474962.1"/>
</dbReference>
<dbReference type="Proteomes" id="UP000034350">
    <property type="component" value="Unassembled WGS sequence"/>
</dbReference>
<name>A0A0F9YRJ2_9MICR</name>
<keyword evidence="2" id="KW-1185">Reference proteome</keyword>